<keyword evidence="2" id="KW-1185">Reference proteome</keyword>
<organism evidence="1 2">
    <name type="scientific">Pollutimonas bauzanensis</name>
    <dbReference type="NCBI Taxonomy" id="658167"/>
    <lineage>
        <taxon>Bacteria</taxon>
        <taxon>Pseudomonadati</taxon>
        <taxon>Pseudomonadota</taxon>
        <taxon>Betaproteobacteria</taxon>
        <taxon>Burkholderiales</taxon>
        <taxon>Alcaligenaceae</taxon>
        <taxon>Pollutimonas</taxon>
    </lineage>
</organism>
<dbReference type="EMBL" id="FQXE01000001">
    <property type="protein sequence ID" value="SHG87968.1"/>
    <property type="molecule type" value="Genomic_DNA"/>
</dbReference>
<name>A0A1M5NEM5_9BURK</name>
<proteinExistence type="predicted"/>
<accession>A0A1M5NEM5</accession>
<evidence type="ECO:0000313" key="2">
    <source>
        <dbReference type="Proteomes" id="UP000184226"/>
    </source>
</evidence>
<dbReference type="AlphaFoldDB" id="A0A1M5NEM5"/>
<reference evidence="1 2" key="1">
    <citation type="submission" date="2016-11" db="EMBL/GenBank/DDBJ databases">
        <authorList>
            <person name="Jaros S."/>
            <person name="Januszkiewicz K."/>
            <person name="Wedrychowicz H."/>
        </authorList>
    </citation>
    <scope>NUCLEOTIDE SEQUENCE [LARGE SCALE GENOMIC DNA]</scope>
    <source>
        <strain evidence="1 2">CGMCC 1.10190</strain>
    </source>
</reference>
<evidence type="ECO:0000313" key="1">
    <source>
        <dbReference type="EMBL" id="SHG87968.1"/>
    </source>
</evidence>
<protein>
    <submittedName>
        <fullName evidence="1">Uncharacterized protein</fullName>
    </submittedName>
</protein>
<gene>
    <name evidence="1" type="ORF">SAMN04488135_101503</name>
</gene>
<dbReference type="Proteomes" id="UP000184226">
    <property type="component" value="Unassembled WGS sequence"/>
</dbReference>
<dbReference type="STRING" id="658167.SAMN04488135_101503"/>
<sequence>MFFSWDLAKTIEQQFTLHAQSPLSVQLFEAQKAVDRLLNQYVQIQANPGAFEGQTILLQLERDDSDPETAPVLALQTSPHLEQLIIEMQAQQHASRSIN</sequence>